<dbReference type="Proteomes" id="UP000515312">
    <property type="component" value="Chromosome"/>
</dbReference>
<accession>A0A7G8BIL6</accession>
<evidence type="ECO:0000256" key="1">
    <source>
        <dbReference type="SAM" id="MobiDB-lite"/>
    </source>
</evidence>
<protein>
    <submittedName>
        <fullName evidence="3">DUF1800 domain-containing protein</fullName>
    </submittedName>
</protein>
<feature type="region of interest" description="Disordered" evidence="1">
    <location>
        <begin position="153"/>
        <end position="190"/>
    </location>
</feature>
<organism evidence="3 4">
    <name type="scientific">Alloacidobacterium dinghuense</name>
    <dbReference type="NCBI Taxonomy" id="2763107"/>
    <lineage>
        <taxon>Bacteria</taxon>
        <taxon>Pseudomonadati</taxon>
        <taxon>Acidobacteriota</taxon>
        <taxon>Terriglobia</taxon>
        <taxon>Terriglobales</taxon>
        <taxon>Acidobacteriaceae</taxon>
        <taxon>Alloacidobacterium</taxon>
    </lineage>
</organism>
<feature type="signal peptide" evidence="2">
    <location>
        <begin position="1"/>
        <end position="22"/>
    </location>
</feature>
<keyword evidence="4" id="KW-1185">Reference proteome</keyword>
<evidence type="ECO:0000313" key="4">
    <source>
        <dbReference type="Proteomes" id="UP000515312"/>
    </source>
</evidence>
<reference evidence="3 4" key="1">
    <citation type="submission" date="2020-08" db="EMBL/GenBank/DDBJ databases">
        <title>Edaphobacter telluris sp. nov. and Acidobacterium dinghuensis sp. nov., two acidobacteria isolated from forest soil.</title>
        <authorList>
            <person name="Fu J."/>
            <person name="Qiu L."/>
        </authorList>
    </citation>
    <scope>NUCLEOTIDE SEQUENCE [LARGE SCALE GENOMIC DNA]</scope>
    <source>
        <strain evidence="3">4Y35</strain>
    </source>
</reference>
<dbReference type="AlphaFoldDB" id="A0A7G8BIL6"/>
<dbReference type="KEGG" id="adin:H7849_25990"/>
<feature type="compositionally biased region" description="Polar residues" evidence="1">
    <location>
        <begin position="157"/>
        <end position="173"/>
    </location>
</feature>
<feature type="chain" id="PRO_5028806212" evidence="2">
    <location>
        <begin position="23"/>
        <end position="683"/>
    </location>
</feature>
<proteinExistence type="predicted"/>
<evidence type="ECO:0000313" key="3">
    <source>
        <dbReference type="EMBL" id="QNI32386.1"/>
    </source>
</evidence>
<name>A0A7G8BIL6_9BACT</name>
<dbReference type="RefSeq" id="WP_186743341.1">
    <property type="nucleotide sequence ID" value="NZ_CP060394.1"/>
</dbReference>
<sequence length="683" mass="75647">MIRTTLSLSLFAIALLPIAAVAQSPSHAASHHKVPSKAEPVLPPLTNEERAQQVLARFTFGPRPGDVAAVTKIGWEVWFEQQLNPDSISNADLDKRLAAFPSLTMAPPQVAMNFPDGGVIRQIDAGKLAMPQDPMLAGAYEVMLERYKRKQARDAAANQTQSASMPVMQTNAEQAPPPIDMEDEPQSGPTAQTLADQILGYQKGLRMQAIMRLPAEQRMILCRRVTDPQRTMLMNDFTPREREIFQMMGGGAAGIGVAQNELQQAKILRAILSERQLEEVMTDFWFNHFNIFLHKNPIETYYLADYERNAIREHALGKFKDLLLATAEHPAMLDYLDNRTSIGPDSLAANRQKANPKQQDRGLNENYGREVMELHTVSVNGGYTQADVTNLAKIFTGWTIDHPELGGPFVFNPRWHEPGTKKWFGQTIKENGFNEGVLALTWLAAQPQTAHFISYKLAQRFVADEPPPALVDRMAQTYLSSDGDIKQVLRTMVHSPEFWSRTNYRNKVKTPLEFVASAFRSTDTNPTNPGALVGTLARMGEPLYQMQPPTGYPMTADHWMNSAALVDRLNFSMQLTTSKLGGMKFDAPHLLADGLLARPATSPDSLHRVAVEPAIMTQKAAVPSGQDEALELMEQLLIAGDVSAKTNSVIREQLAQTAAPADATQQLDTMSALILGSPEFQMR</sequence>
<dbReference type="EMBL" id="CP060394">
    <property type="protein sequence ID" value="QNI32386.1"/>
    <property type="molecule type" value="Genomic_DNA"/>
</dbReference>
<dbReference type="Pfam" id="PF08811">
    <property type="entry name" value="DUF1800"/>
    <property type="match status" value="1"/>
</dbReference>
<evidence type="ECO:0000256" key="2">
    <source>
        <dbReference type="SAM" id="SignalP"/>
    </source>
</evidence>
<keyword evidence="2" id="KW-0732">Signal</keyword>
<dbReference type="InterPro" id="IPR014917">
    <property type="entry name" value="DUF1800"/>
</dbReference>
<gene>
    <name evidence="3" type="ORF">H7849_25990</name>
</gene>